<dbReference type="PANTHER" id="PTHR35519">
    <property type="entry name" value="MEMBRANE PROTEINS"/>
    <property type="match status" value="1"/>
</dbReference>
<protein>
    <recommendedName>
        <fullName evidence="3">DUF4112 domain-containing protein</fullName>
    </recommendedName>
</protein>
<dbReference type="AlphaFoldDB" id="A0A7W6C3L7"/>
<dbReference type="EMBL" id="JACIDV010000003">
    <property type="protein sequence ID" value="MBB3945130.1"/>
    <property type="molecule type" value="Genomic_DNA"/>
</dbReference>
<evidence type="ECO:0008006" key="3">
    <source>
        <dbReference type="Google" id="ProtNLM"/>
    </source>
</evidence>
<name>A0A7W6C3L7_9HYPH</name>
<dbReference type="Proteomes" id="UP000565286">
    <property type="component" value="Unassembled WGS sequence"/>
</dbReference>
<keyword evidence="2" id="KW-1185">Reference proteome</keyword>
<evidence type="ECO:0000313" key="2">
    <source>
        <dbReference type="Proteomes" id="UP000565286"/>
    </source>
</evidence>
<dbReference type="InterPro" id="IPR025187">
    <property type="entry name" value="DUF4112"/>
</dbReference>
<evidence type="ECO:0000313" key="1">
    <source>
        <dbReference type="EMBL" id="MBB3945130.1"/>
    </source>
</evidence>
<proteinExistence type="predicted"/>
<reference evidence="1 2" key="1">
    <citation type="submission" date="2020-08" db="EMBL/GenBank/DDBJ databases">
        <title>Genomic Encyclopedia of Type Strains, Phase IV (KMG-IV): sequencing the most valuable type-strain genomes for metagenomic binning, comparative biology and taxonomic classification.</title>
        <authorList>
            <person name="Goeker M."/>
        </authorList>
    </citation>
    <scope>NUCLEOTIDE SEQUENCE [LARGE SCALE GENOMIC DNA]</scope>
    <source>
        <strain evidence="1 2">DSM 26438</strain>
    </source>
</reference>
<dbReference type="PANTHER" id="PTHR35519:SF2">
    <property type="entry name" value="PH DOMAIN PROTEIN"/>
    <property type="match status" value="1"/>
</dbReference>
<comment type="caution">
    <text evidence="1">The sequence shown here is derived from an EMBL/GenBank/DDBJ whole genome shotgun (WGS) entry which is preliminary data.</text>
</comment>
<dbReference type="Pfam" id="PF13430">
    <property type="entry name" value="DUF4112"/>
    <property type="match status" value="1"/>
</dbReference>
<gene>
    <name evidence="1" type="ORF">GGQ73_001063</name>
</gene>
<organism evidence="1 2">
    <name type="scientific">Rhizobium skierniewicense</name>
    <dbReference type="NCBI Taxonomy" id="984260"/>
    <lineage>
        <taxon>Bacteria</taxon>
        <taxon>Pseudomonadati</taxon>
        <taxon>Pseudomonadota</taxon>
        <taxon>Alphaproteobacteria</taxon>
        <taxon>Hyphomicrobiales</taxon>
        <taxon>Rhizobiaceae</taxon>
        <taxon>Rhizobium/Agrobacterium group</taxon>
        <taxon>Rhizobium</taxon>
    </lineage>
</organism>
<sequence length="142" mass="15533">MAEKTWNASHAGGDNAHEFVDTAVRLRRLRRLSGVARLMDTAIGIPGTRLRFGADSILGLVPLVGDGAGALVGLYIVNEARRLGIPPEKLARMVGNVALDSMVGSVPLLGDIFDLYFKSHRRNVDMIFDHFGVDRDDPHRKT</sequence>
<accession>A0A7W6C3L7</accession>
<dbReference type="RefSeq" id="WP_174155955.1">
    <property type="nucleotide sequence ID" value="NZ_JAAMCM010000029.1"/>
</dbReference>